<evidence type="ECO:0000313" key="3">
    <source>
        <dbReference type="Proteomes" id="UP001642484"/>
    </source>
</evidence>
<organism evidence="2 3">
    <name type="scientific">Durusdinium trenchii</name>
    <dbReference type="NCBI Taxonomy" id="1381693"/>
    <lineage>
        <taxon>Eukaryota</taxon>
        <taxon>Sar</taxon>
        <taxon>Alveolata</taxon>
        <taxon>Dinophyceae</taxon>
        <taxon>Suessiales</taxon>
        <taxon>Symbiodiniaceae</taxon>
        <taxon>Durusdinium</taxon>
    </lineage>
</organism>
<evidence type="ECO:0000313" key="2">
    <source>
        <dbReference type="EMBL" id="CAK9103345.1"/>
    </source>
</evidence>
<feature type="chain" id="PRO_5045985018" evidence="1">
    <location>
        <begin position="21"/>
        <end position="79"/>
    </location>
</feature>
<feature type="signal peptide" evidence="1">
    <location>
        <begin position="1"/>
        <end position="20"/>
    </location>
</feature>
<evidence type="ECO:0000256" key="1">
    <source>
        <dbReference type="SAM" id="SignalP"/>
    </source>
</evidence>
<keyword evidence="1" id="KW-0732">Signal</keyword>
<gene>
    <name evidence="2" type="ORF">CCMP2556_LOCUS48539</name>
</gene>
<comment type="caution">
    <text evidence="2">The sequence shown here is derived from an EMBL/GenBank/DDBJ whole genome shotgun (WGS) entry which is preliminary data.</text>
</comment>
<name>A0ABP0RV96_9DINO</name>
<protein>
    <submittedName>
        <fullName evidence="2">Uncharacterized protein</fullName>
    </submittedName>
</protein>
<keyword evidence="3" id="KW-1185">Reference proteome</keyword>
<sequence length="79" mass="8767">MILRFRIAFITTILCSICSALDVHCDAVGSMGRSAVMLQTETGDVQKVQHIGEKDKAIPVQVKLIFLLINKNDLMSETF</sequence>
<dbReference type="EMBL" id="CAXAMN010026472">
    <property type="protein sequence ID" value="CAK9103345.1"/>
    <property type="molecule type" value="Genomic_DNA"/>
</dbReference>
<reference evidence="2 3" key="1">
    <citation type="submission" date="2024-02" db="EMBL/GenBank/DDBJ databases">
        <authorList>
            <person name="Chen Y."/>
            <person name="Shah S."/>
            <person name="Dougan E. K."/>
            <person name="Thang M."/>
            <person name="Chan C."/>
        </authorList>
    </citation>
    <scope>NUCLEOTIDE SEQUENCE [LARGE SCALE GENOMIC DNA]</scope>
</reference>
<dbReference type="Proteomes" id="UP001642484">
    <property type="component" value="Unassembled WGS sequence"/>
</dbReference>
<accession>A0ABP0RV96</accession>
<proteinExistence type="predicted"/>